<dbReference type="InterPro" id="IPR050545">
    <property type="entry name" value="Mycobact_MmpL"/>
</dbReference>
<evidence type="ECO:0000256" key="5">
    <source>
        <dbReference type="ARBA" id="ARBA00023136"/>
    </source>
</evidence>
<name>A0ABP6SSW9_9ACTN</name>
<comment type="caution">
    <text evidence="8">The sequence shown here is derived from an EMBL/GenBank/DDBJ whole genome shotgun (WGS) entry which is preliminary data.</text>
</comment>
<dbReference type="PANTHER" id="PTHR33406">
    <property type="entry name" value="MEMBRANE PROTEIN MJ1562-RELATED"/>
    <property type="match status" value="1"/>
</dbReference>
<feature type="transmembrane region" description="Helical" evidence="6">
    <location>
        <begin position="587"/>
        <end position="611"/>
    </location>
</feature>
<feature type="transmembrane region" description="Helical" evidence="6">
    <location>
        <begin position="185"/>
        <end position="205"/>
    </location>
</feature>
<feature type="transmembrane region" description="Helical" evidence="6">
    <location>
        <begin position="280"/>
        <end position="305"/>
    </location>
</feature>
<evidence type="ECO:0000256" key="4">
    <source>
        <dbReference type="ARBA" id="ARBA00022989"/>
    </source>
</evidence>
<dbReference type="PANTHER" id="PTHR33406:SF13">
    <property type="entry name" value="MEMBRANE PROTEIN YDFJ"/>
    <property type="match status" value="1"/>
</dbReference>
<evidence type="ECO:0000256" key="6">
    <source>
        <dbReference type="SAM" id="Phobius"/>
    </source>
</evidence>
<feature type="transmembrane region" description="Helical" evidence="6">
    <location>
        <begin position="311"/>
        <end position="335"/>
    </location>
</feature>
<dbReference type="Pfam" id="PF03176">
    <property type="entry name" value="MMPL"/>
    <property type="match status" value="2"/>
</dbReference>
<evidence type="ECO:0000256" key="3">
    <source>
        <dbReference type="ARBA" id="ARBA00022692"/>
    </source>
</evidence>
<feature type="transmembrane region" description="Helical" evidence="6">
    <location>
        <begin position="239"/>
        <end position="259"/>
    </location>
</feature>
<comment type="subcellular location">
    <subcellularLocation>
        <location evidence="1">Cell membrane</location>
        <topology evidence="1">Multi-pass membrane protein</topology>
    </subcellularLocation>
</comment>
<gene>
    <name evidence="8" type="ORF">GCM10020369_12540</name>
</gene>
<dbReference type="InterPro" id="IPR000731">
    <property type="entry name" value="SSD"/>
</dbReference>
<sequence>MALFLARLGAFSARRRRLVFAVWGAVLLAVVVGGATGLKFSDGGFTLGSTESGRALATMEEKFPAAESDDTDDAGTLQLVLTVPAGEQITSTANRTLVADALAEAGRVAHVESVSNPFDANRPYVSADQTTAVATLTLTGLRDDNRETVHEDVVAVAEHARDNGLIAEVGGTVEVAGAEQSPAEAVGAIIAFAILILTFGSLVAAGANMLGALLGLAVGLLGVFAFSAIHPIGATTPTLAAMIGLAVGIDYGLFILARFRTELREGRSIDDAIARSIGTAGSAVVFAGITVIIALVGLSVVRISFITEMGLAAAVTVAVAVLMALTFLPALMRVMGRRALPRKERAGRPPVQPAAEREGLTFLERWIRLVVKRPLVVGGTAIAALLVASIPVLSLTTALSSPGGEDPDSTQRAAYEQIATKFGEGSQNPLLVLVQGSDVATKLPAITEAITGLDHVAAVNPAGVSEAGDAALLQVVPKSGPIDDATRELVHDIRALDADGVELAVTGSTAVDIDTNQMLSNALIVYLVLVVGLSLLLMIVLFRSLLVPLLGTLGFLLSLGTAIGVTVAVFQWGWLDPLFPAPAGNPLLSLLPILLVGILFGLAMDYQVFLVSRMHEAHRHGLSPVEAVLDGFGRTAAVVVAAALIMTSVFAGFAFAESAFVAPIGLALAVGVLADAFVVRMIIVPALLTVFGESAWWMPRWLDRVLPHIDAEGSALEQTDPDATQDLATVR</sequence>
<dbReference type="InterPro" id="IPR004869">
    <property type="entry name" value="MMPL_dom"/>
</dbReference>
<evidence type="ECO:0000313" key="9">
    <source>
        <dbReference type="Proteomes" id="UP001501676"/>
    </source>
</evidence>
<dbReference type="Proteomes" id="UP001501676">
    <property type="component" value="Unassembled WGS sequence"/>
</dbReference>
<keyword evidence="5 6" id="KW-0472">Membrane</keyword>
<feature type="transmembrane region" description="Helical" evidence="6">
    <location>
        <begin position="662"/>
        <end position="691"/>
    </location>
</feature>
<keyword evidence="3 6" id="KW-0812">Transmembrane</keyword>
<evidence type="ECO:0000259" key="7">
    <source>
        <dbReference type="PROSITE" id="PS50156"/>
    </source>
</evidence>
<keyword evidence="2" id="KW-1003">Cell membrane</keyword>
<evidence type="ECO:0000313" key="8">
    <source>
        <dbReference type="EMBL" id="GAA3384102.1"/>
    </source>
</evidence>
<keyword evidence="4 6" id="KW-1133">Transmembrane helix</keyword>
<feature type="domain" description="SSD" evidence="7">
    <location>
        <begin position="202"/>
        <end position="334"/>
    </location>
</feature>
<dbReference type="PROSITE" id="PS50156">
    <property type="entry name" value="SSD"/>
    <property type="match status" value="1"/>
</dbReference>
<evidence type="ECO:0000256" key="1">
    <source>
        <dbReference type="ARBA" id="ARBA00004651"/>
    </source>
</evidence>
<accession>A0ABP6SSW9</accession>
<feature type="transmembrane region" description="Helical" evidence="6">
    <location>
        <begin position="212"/>
        <end position="233"/>
    </location>
</feature>
<dbReference type="RefSeq" id="WP_345727003.1">
    <property type="nucleotide sequence ID" value="NZ_BAAAYN010000006.1"/>
</dbReference>
<reference evidence="9" key="1">
    <citation type="journal article" date="2019" name="Int. J. Syst. Evol. Microbiol.">
        <title>The Global Catalogue of Microorganisms (GCM) 10K type strain sequencing project: providing services to taxonomists for standard genome sequencing and annotation.</title>
        <authorList>
            <consortium name="The Broad Institute Genomics Platform"/>
            <consortium name="The Broad Institute Genome Sequencing Center for Infectious Disease"/>
            <person name="Wu L."/>
            <person name="Ma J."/>
        </authorList>
    </citation>
    <scope>NUCLEOTIDE SEQUENCE [LARGE SCALE GENOMIC DNA]</scope>
    <source>
        <strain evidence="9">JCM 9458</strain>
    </source>
</reference>
<protein>
    <submittedName>
        <fullName evidence="8">MMPL family transporter</fullName>
    </submittedName>
</protein>
<keyword evidence="9" id="KW-1185">Reference proteome</keyword>
<proteinExistence type="predicted"/>
<organism evidence="8 9">
    <name type="scientific">Cryptosporangium minutisporangium</name>
    <dbReference type="NCBI Taxonomy" id="113569"/>
    <lineage>
        <taxon>Bacteria</taxon>
        <taxon>Bacillati</taxon>
        <taxon>Actinomycetota</taxon>
        <taxon>Actinomycetes</taxon>
        <taxon>Cryptosporangiales</taxon>
        <taxon>Cryptosporangiaceae</taxon>
        <taxon>Cryptosporangium</taxon>
    </lineage>
</organism>
<dbReference type="Gene3D" id="1.20.1640.10">
    <property type="entry name" value="Multidrug efflux transporter AcrB transmembrane domain"/>
    <property type="match status" value="2"/>
</dbReference>
<feature type="transmembrane region" description="Helical" evidence="6">
    <location>
        <begin position="549"/>
        <end position="575"/>
    </location>
</feature>
<feature type="transmembrane region" description="Helical" evidence="6">
    <location>
        <begin position="523"/>
        <end position="542"/>
    </location>
</feature>
<feature type="transmembrane region" description="Helical" evidence="6">
    <location>
        <begin position="375"/>
        <end position="399"/>
    </location>
</feature>
<dbReference type="SUPFAM" id="SSF82866">
    <property type="entry name" value="Multidrug efflux transporter AcrB transmembrane domain"/>
    <property type="match status" value="2"/>
</dbReference>
<dbReference type="EMBL" id="BAAAYN010000006">
    <property type="protein sequence ID" value="GAA3384102.1"/>
    <property type="molecule type" value="Genomic_DNA"/>
</dbReference>
<feature type="transmembrane region" description="Helical" evidence="6">
    <location>
        <begin position="632"/>
        <end position="656"/>
    </location>
</feature>
<evidence type="ECO:0000256" key="2">
    <source>
        <dbReference type="ARBA" id="ARBA00022475"/>
    </source>
</evidence>